<evidence type="ECO:0000256" key="5">
    <source>
        <dbReference type="ARBA" id="ARBA00023002"/>
    </source>
</evidence>
<dbReference type="OrthoDB" id="9802739at2"/>
<gene>
    <name evidence="11" type="primary">zwf_1</name>
    <name evidence="7" type="synonym">zwf</name>
    <name evidence="11" type="ORF">KSP9073_02279</name>
</gene>
<keyword evidence="4 7" id="KW-0521">NADP</keyword>
<dbReference type="GO" id="GO:0009051">
    <property type="term" value="P:pentose-phosphate shunt, oxidative branch"/>
    <property type="evidence" value="ECO:0007669"/>
    <property type="project" value="TreeGrafter"/>
</dbReference>
<feature type="compositionally biased region" description="Basic and acidic residues" evidence="8">
    <location>
        <begin position="1"/>
        <end position="13"/>
    </location>
</feature>
<comment type="caution">
    <text evidence="7">Lacks conserved residue(s) required for the propagation of feature annotation.</text>
</comment>
<dbReference type="InterPro" id="IPR036291">
    <property type="entry name" value="NAD(P)-bd_dom_sf"/>
</dbReference>
<dbReference type="InterPro" id="IPR022674">
    <property type="entry name" value="G6P_DH_NAD-bd"/>
</dbReference>
<keyword evidence="6 7" id="KW-0119">Carbohydrate metabolism</keyword>
<dbReference type="SUPFAM" id="SSF55347">
    <property type="entry name" value="Glyceraldehyde-3-phosphate dehydrogenase-like, C-terminal domain"/>
    <property type="match status" value="1"/>
</dbReference>
<dbReference type="UniPathway" id="UPA00115">
    <property type="reaction ID" value="UER00408"/>
</dbReference>
<dbReference type="EC" id="1.1.1.49" evidence="7"/>
<dbReference type="EMBL" id="ONZI01000003">
    <property type="protein sequence ID" value="SPJ34246.1"/>
    <property type="molecule type" value="Genomic_DNA"/>
</dbReference>
<name>A0A2R8CMX5_9GAMM</name>
<dbReference type="GO" id="GO:0005829">
    <property type="term" value="C:cytosol"/>
    <property type="evidence" value="ECO:0007669"/>
    <property type="project" value="TreeGrafter"/>
</dbReference>
<feature type="domain" description="Glucose-6-phosphate dehydrogenase NAD-binding" evidence="9">
    <location>
        <begin position="28"/>
        <end position="213"/>
    </location>
</feature>
<dbReference type="HAMAP" id="MF_00966">
    <property type="entry name" value="G6PD"/>
    <property type="match status" value="1"/>
</dbReference>
<reference evidence="12" key="1">
    <citation type="submission" date="2018-03" db="EMBL/GenBank/DDBJ databases">
        <authorList>
            <person name="Navarro De La Torre S."/>
        </authorList>
    </citation>
    <scope>NUCLEOTIDE SEQUENCE [LARGE SCALE GENOMIC DNA]</scope>
    <source>
        <strain evidence="12">EAod3</strain>
    </source>
</reference>
<comment type="catalytic activity">
    <reaction evidence="7">
        <text>D-glucose 6-phosphate + NADP(+) = 6-phospho-D-glucono-1,5-lactone + NADPH + H(+)</text>
        <dbReference type="Rhea" id="RHEA:15841"/>
        <dbReference type="ChEBI" id="CHEBI:15378"/>
        <dbReference type="ChEBI" id="CHEBI:57783"/>
        <dbReference type="ChEBI" id="CHEBI:57955"/>
        <dbReference type="ChEBI" id="CHEBI:58349"/>
        <dbReference type="ChEBI" id="CHEBI:61548"/>
        <dbReference type="EC" id="1.1.1.49"/>
    </reaction>
</comment>
<organism evidence="11 12">
    <name type="scientific">Kushneria phyllosphaerae</name>
    <dbReference type="NCBI Taxonomy" id="2100822"/>
    <lineage>
        <taxon>Bacteria</taxon>
        <taxon>Pseudomonadati</taxon>
        <taxon>Pseudomonadota</taxon>
        <taxon>Gammaproteobacteria</taxon>
        <taxon>Oceanospirillales</taxon>
        <taxon>Halomonadaceae</taxon>
        <taxon>Kushneria</taxon>
    </lineage>
</organism>
<feature type="domain" description="Glucose-6-phosphate dehydrogenase C-terminal" evidence="10">
    <location>
        <begin position="215"/>
        <end position="512"/>
    </location>
</feature>
<dbReference type="PIRSF" id="PIRSF000110">
    <property type="entry name" value="G6PD"/>
    <property type="match status" value="1"/>
</dbReference>
<evidence type="ECO:0000256" key="6">
    <source>
        <dbReference type="ARBA" id="ARBA00023277"/>
    </source>
</evidence>
<feature type="binding site" evidence="7">
    <location>
        <position position="204"/>
    </location>
    <ligand>
        <name>substrate</name>
    </ligand>
</feature>
<comment type="function">
    <text evidence="7">Catalyzes the oxidation of glucose 6-phosphate to 6-phosphogluconolactone.</text>
</comment>
<feature type="binding site" evidence="7">
    <location>
        <position position="174"/>
    </location>
    <ligand>
        <name>NADP(+)</name>
        <dbReference type="ChEBI" id="CHEBI:58349"/>
    </ligand>
</feature>
<dbReference type="GO" id="GO:0006006">
    <property type="term" value="P:glucose metabolic process"/>
    <property type="evidence" value="ECO:0007669"/>
    <property type="project" value="UniProtKB-KW"/>
</dbReference>
<dbReference type="GO" id="GO:0004345">
    <property type="term" value="F:glucose-6-phosphate dehydrogenase activity"/>
    <property type="evidence" value="ECO:0007669"/>
    <property type="project" value="UniProtKB-UniRule"/>
</dbReference>
<evidence type="ECO:0000256" key="2">
    <source>
        <dbReference type="ARBA" id="ARBA00009975"/>
    </source>
</evidence>
<dbReference type="Gene3D" id="3.40.50.720">
    <property type="entry name" value="NAD(P)-binding Rossmann-like Domain"/>
    <property type="match status" value="1"/>
</dbReference>
<dbReference type="AlphaFoldDB" id="A0A2R8CMX5"/>
<keyword evidence="5 7" id="KW-0560">Oxidoreductase</keyword>
<dbReference type="Proteomes" id="UP000244934">
    <property type="component" value="Unassembled WGS sequence"/>
</dbReference>
<dbReference type="NCBIfam" id="TIGR00871">
    <property type="entry name" value="zwf"/>
    <property type="match status" value="1"/>
</dbReference>
<accession>A0A2R8CMX5</accession>
<feature type="binding site" evidence="7">
    <location>
        <position position="261"/>
    </location>
    <ligand>
        <name>substrate</name>
    </ligand>
</feature>
<evidence type="ECO:0000259" key="9">
    <source>
        <dbReference type="Pfam" id="PF00479"/>
    </source>
</evidence>
<comment type="pathway">
    <text evidence="1 7">Carbohydrate degradation; pentose phosphate pathway; D-ribulose 5-phosphate from D-glucose 6-phosphate (oxidative stage): step 1/3.</text>
</comment>
<dbReference type="PROSITE" id="PS00069">
    <property type="entry name" value="G6P_DEHYDROGENASE"/>
    <property type="match status" value="1"/>
</dbReference>
<sequence>MTQTDHQHQKDGQPQKAAPPADDTTMFIFGASGDLVKRLLVPSLYNLDRDGLLDRGMSIVGVDIAKHDDESFRGHLKDFIADKAADKHAEGGGQELDEDHWQDFAQRIHYLQGDFTESDVFEHIKGHLEQADSDNALFYCATAPRFFGDIATGLGKAGLMKEGDNRYRRMVVEKPFGHDLESARALNAQLLEVMKEEQIYRIDHFLGKETVQNILVARFANVLFEPFWNNHYIDHIQITAAETVGVEKRGSFYEKSGAMRDMVPNHLFQLLAMVAIEPPAAFGADALRSEKAKVLGALRPWPREEVRENSVRGQYRAGRLQDENVPGYRDEPDVDEDSNTETYVAMKMMVDNWRWVNVPFYLRTGKRLSARDTEIAICFKPAPYAQFRGTDVDRMNSNWLIIQLQPNEGMWFDFQAKRPGPELEIDTVKMGFAYKDFFDLPAATGYETLIYDCLTGDQMLFQRVDTIENSWRAVQPFLDAWAEDDSVEGYEAGSEGPQSAHDLLERDGRQWHKIGEVTGPGVAPVPGSSRRQTD</sequence>
<evidence type="ECO:0000256" key="7">
    <source>
        <dbReference type="HAMAP-Rule" id="MF_00966"/>
    </source>
</evidence>
<protein>
    <recommendedName>
        <fullName evidence="7">Glucose-6-phosphate 1-dehydrogenase</fullName>
        <shortName evidence="7">G6PD</shortName>
        <ecNumber evidence="7">1.1.1.49</ecNumber>
    </recommendedName>
</protein>
<feature type="binding site" evidence="7">
    <location>
        <position position="366"/>
    </location>
    <ligand>
        <name>substrate</name>
    </ligand>
</feature>
<dbReference type="Pfam" id="PF02781">
    <property type="entry name" value="G6PD_C"/>
    <property type="match status" value="1"/>
</dbReference>
<dbReference type="RefSeq" id="WP_108843059.1">
    <property type="nucleotide sequence ID" value="NZ_ONZI01000003.1"/>
</dbReference>
<feature type="binding site" evidence="7">
    <location>
        <position position="242"/>
    </location>
    <ligand>
        <name>substrate</name>
    </ligand>
</feature>
<dbReference type="SUPFAM" id="SSF51735">
    <property type="entry name" value="NAD(P)-binding Rossmann-fold domains"/>
    <property type="match status" value="1"/>
</dbReference>
<dbReference type="InterPro" id="IPR019796">
    <property type="entry name" value="G6P_DH_AS"/>
</dbReference>
<dbReference type="InterPro" id="IPR001282">
    <property type="entry name" value="G6P_DH"/>
</dbReference>
<dbReference type="PANTHER" id="PTHR23429">
    <property type="entry name" value="GLUCOSE-6-PHOSPHATE 1-DEHYDROGENASE G6PD"/>
    <property type="match status" value="1"/>
</dbReference>
<evidence type="ECO:0000313" key="12">
    <source>
        <dbReference type="Proteomes" id="UP000244934"/>
    </source>
</evidence>
<feature type="region of interest" description="Disordered" evidence="8">
    <location>
        <begin position="488"/>
        <end position="534"/>
    </location>
</feature>
<comment type="similarity">
    <text evidence="2 7">Belongs to the glucose-6-phosphate dehydrogenase family.</text>
</comment>
<feature type="compositionally biased region" description="Basic and acidic residues" evidence="8">
    <location>
        <begin position="502"/>
        <end position="515"/>
    </location>
</feature>
<feature type="region of interest" description="Disordered" evidence="8">
    <location>
        <begin position="1"/>
        <end position="24"/>
    </location>
</feature>
<evidence type="ECO:0000259" key="10">
    <source>
        <dbReference type="Pfam" id="PF02781"/>
    </source>
</evidence>
<dbReference type="InterPro" id="IPR022675">
    <property type="entry name" value="G6P_DH_C"/>
</dbReference>
<dbReference type="Pfam" id="PF00479">
    <property type="entry name" value="G6PD_N"/>
    <property type="match status" value="1"/>
</dbReference>
<dbReference type="GO" id="GO:0050661">
    <property type="term" value="F:NADP binding"/>
    <property type="evidence" value="ECO:0007669"/>
    <property type="project" value="UniProtKB-UniRule"/>
</dbReference>
<dbReference type="Gene3D" id="3.30.360.10">
    <property type="entry name" value="Dihydrodipicolinate Reductase, domain 2"/>
    <property type="match status" value="1"/>
</dbReference>
<evidence type="ECO:0000256" key="8">
    <source>
        <dbReference type="SAM" id="MobiDB-lite"/>
    </source>
</evidence>
<keyword evidence="3 7" id="KW-0313">Glucose metabolism</keyword>
<keyword evidence="12" id="KW-1185">Reference proteome</keyword>
<feature type="binding site" evidence="7">
    <location>
        <position position="208"/>
    </location>
    <ligand>
        <name>substrate</name>
    </ligand>
</feature>
<evidence type="ECO:0000256" key="4">
    <source>
        <dbReference type="ARBA" id="ARBA00022857"/>
    </source>
</evidence>
<evidence type="ECO:0000313" key="11">
    <source>
        <dbReference type="EMBL" id="SPJ34246.1"/>
    </source>
</evidence>
<dbReference type="PRINTS" id="PR00079">
    <property type="entry name" value="G6PDHDRGNASE"/>
</dbReference>
<feature type="binding site" evidence="7">
    <location>
        <begin position="114"/>
        <end position="115"/>
    </location>
    <ligand>
        <name>NADP(+)</name>
        <dbReference type="ChEBI" id="CHEBI:58349"/>
    </ligand>
</feature>
<evidence type="ECO:0000256" key="3">
    <source>
        <dbReference type="ARBA" id="ARBA00022526"/>
    </source>
</evidence>
<proteinExistence type="inferred from homology"/>
<feature type="active site" description="Proton acceptor" evidence="7">
    <location>
        <position position="266"/>
    </location>
</feature>
<dbReference type="PANTHER" id="PTHR23429:SF0">
    <property type="entry name" value="GLUCOSE-6-PHOSPHATE 1-DEHYDROGENASE"/>
    <property type="match status" value="1"/>
</dbReference>
<evidence type="ECO:0000256" key="1">
    <source>
        <dbReference type="ARBA" id="ARBA00004937"/>
    </source>
</evidence>